<keyword evidence="5" id="KW-0378">Hydrolase</keyword>
<organism evidence="5 6">
    <name type="scientific">Seminibacterium arietis</name>
    <dbReference type="NCBI Taxonomy" id="1173502"/>
    <lineage>
        <taxon>Bacteria</taxon>
        <taxon>Pseudomonadati</taxon>
        <taxon>Pseudomonadota</taxon>
        <taxon>Gammaproteobacteria</taxon>
        <taxon>Pasteurellales</taxon>
        <taxon>Pasteurellaceae</taxon>
        <taxon>Seminibacterium</taxon>
    </lineage>
</organism>
<sequence length="407" mass="46928">MLLFHKLKKIKFLTALFLYVSVSFLAYANELSELQNRIKQQEQKIVEKRQEQKKLQDTLQNQENRISQVIGKLNETKSNLTEINKHISATERQTKQLRKQKIAQKNKLAKQLELIRRLDFNPSLLEKLFSQDAQKVQRMKAYYQHLNQTRLALINELNVTENNLVNSQERIREQKKIQQDQLEDQESQQKALQRVQKERQLTLERINQNLSLEQDKLNTLKANEDTLLKRIAKAEQLAREQEKNEREVFANKKKQSQQHEQSIHRSKVEGKGEIVSKKGLGYPKKQYAYPVVGKILNGFGSTQIGEIKWKGIVISAKAGSPVKAIANGRVILSSWLRGYGHMVIIKHGNDDLSLYGYNQAVSVKEGQLVKAGQKIAEVGMSGGQQQSNLYFEIRRKGIAVNPIGWLR</sequence>
<dbReference type="InterPro" id="IPR011055">
    <property type="entry name" value="Dup_hybrid_motif"/>
</dbReference>
<dbReference type="Pfam" id="PF01551">
    <property type="entry name" value="Peptidase_M23"/>
    <property type="match status" value="1"/>
</dbReference>
<comment type="caution">
    <text evidence="5">The sequence shown here is derived from an EMBL/GenBank/DDBJ whole genome shotgun (WGS) entry which is preliminary data.</text>
</comment>
<reference evidence="6" key="1">
    <citation type="journal article" date="2019" name="Int. J. Syst. Evol. Microbiol.">
        <title>The Global Catalogue of Microorganisms (GCM) 10K type strain sequencing project: providing services to taxonomists for standard genome sequencing and annotation.</title>
        <authorList>
            <consortium name="The Broad Institute Genomics Platform"/>
            <consortium name="The Broad Institute Genome Sequencing Center for Infectious Disease"/>
            <person name="Wu L."/>
            <person name="Ma J."/>
        </authorList>
    </citation>
    <scope>NUCLEOTIDE SEQUENCE [LARGE SCALE GENOMIC DNA]</scope>
    <source>
        <strain evidence="6">CCUG 61707</strain>
    </source>
</reference>
<evidence type="ECO:0000313" key="5">
    <source>
        <dbReference type="EMBL" id="MFD0966083.1"/>
    </source>
</evidence>
<dbReference type="Gene3D" id="2.70.70.10">
    <property type="entry name" value="Glucose Permease (Domain IIA)"/>
    <property type="match status" value="1"/>
</dbReference>
<evidence type="ECO:0000256" key="3">
    <source>
        <dbReference type="SAM" id="SignalP"/>
    </source>
</evidence>
<dbReference type="RefSeq" id="WP_380819791.1">
    <property type="nucleotide sequence ID" value="NZ_JBHTJN010000009.1"/>
</dbReference>
<dbReference type="PANTHER" id="PTHR21666:SF270">
    <property type="entry name" value="MUREIN HYDROLASE ACTIVATOR ENVC"/>
    <property type="match status" value="1"/>
</dbReference>
<keyword evidence="6" id="KW-1185">Reference proteome</keyword>
<gene>
    <name evidence="5" type="primary">envC</name>
    <name evidence="5" type="ORF">ACFQ02_04350</name>
</gene>
<feature type="coiled-coil region" evidence="1">
    <location>
        <begin position="24"/>
        <end position="100"/>
    </location>
</feature>
<keyword evidence="3" id="KW-0732">Signal</keyword>
<dbReference type="Proteomes" id="UP001596996">
    <property type="component" value="Unassembled WGS sequence"/>
</dbReference>
<name>A0ABW3I8C3_9PAST</name>
<keyword evidence="1" id="KW-0175">Coiled coil</keyword>
<dbReference type="SUPFAM" id="SSF51261">
    <property type="entry name" value="Duplicated hybrid motif"/>
    <property type="match status" value="1"/>
</dbReference>
<dbReference type="CDD" id="cd12797">
    <property type="entry name" value="M23_peptidase"/>
    <property type="match status" value="1"/>
</dbReference>
<evidence type="ECO:0000256" key="2">
    <source>
        <dbReference type="SAM" id="MobiDB-lite"/>
    </source>
</evidence>
<dbReference type="GO" id="GO:0016787">
    <property type="term" value="F:hydrolase activity"/>
    <property type="evidence" value="ECO:0007669"/>
    <property type="project" value="UniProtKB-KW"/>
</dbReference>
<dbReference type="PANTHER" id="PTHR21666">
    <property type="entry name" value="PEPTIDASE-RELATED"/>
    <property type="match status" value="1"/>
</dbReference>
<evidence type="ECO:0000313" key="6">
    <source>
        <dbReference type="Proteomes" id="UP001596996"/>
    </source>
</evidence>
<evidence type="ECO:0000259" key="4">
    <source>
        <dbReference type="Pfam" id="PF01551"/>
    </source>
</evidence>
<accession>A0ABW3I8C3</accession>
<dbReference type="InterPro" id="IPR050570">
    <property type="entry name" value="Cell_wall_metabolism_enzyme"/>
</dbReference>
<evidence type="ECO:0000256" key="1">
    <source>
        <dbReference type="SAM" id="Coils"/>
    </source>
</evidence>
<feature type="chain" id="PRO_5047108440" evidence="3">
    <location>
        <begin position="29"/>
        <end position="407"/>
    </location>
</feature>
<dbReference type="EMBL" id="JBHTJN010000009">
    <property type="protein sequence ID" value="MFD0966083.1"/>
    <property type="molecule type" value="Genomic_DNA"/>
</dbReference>
<dbReference type="InterPro" id="IPR016047">
    <property type="entry name" value="M23ase_b-sheet_dom"/>
</dbReference>
<feature type="domain" description="M23ase beta-sheet core" evidence="4">
    <location>
        <begin position="309"/>
        <end position="402"/>
    </location>
</feature>
<protein>
    <submittedName>
        <fullName evidence="5">Murein hydrolase activator EnvC</fullName>
    </submittedName>
</protein>
<dbReference type="NCBIfam" id="NF008644">
    <property type="entry name" value="PRK11637.1"/>
    <property type="match status" value="1"/>
</dbReference>
<proteinExistence type="predicted"/>
<feature type="region of interest" description="Disordered" evidence="2">
    <location>
        <begin position="242"/>
        <end position="268"/>
    </location>
</feature>
<feature type="signal peptide" evidence="3">
    <location>
        <begin position="1"/>
        <end position="28"/>
    </location>
</feature>